<organism evidence="1 2">
    <name type="scientific">Capnocytophaga gingivalis</name>
    <dbReference type="NCBI Taxonomy" id="1017"/>
    <lineage>
        <taxon>Bacteria</taxon>
        <taxon>Pseudomonadati</taxon>
        <taxon>Bacteroidota</taxon>
        <taxon>Flavobacteriia</taxon>
        <taxon>Flavobacteriales</taxon>
        <taxon>Flavobacteriaceae</taxon>
        <taxon>Capnocytophaga</taxon>
    </lineage>
</organism>
<accession>A0ABU5Y5W0</accession>
<proteinExistence type="predicted"/>
<evidence type="ECO:0008006" key="3">
    <source>
        <dbReference type="Google" id="ProtNLM"/>
    </source>
</evidence>
<keyword evidence="2" id="KW-1185">Reference proteome</keyword>
<evidence type="ECO:0000313" key="1">
    <source>
        <dbReference type="EMBL" id="MEB3039312.1"/>
    </source>
</evidence>
<gene>
    <name evidence="1" type="ORF">VJJ49_01195</name>
</gene>
<comment type="caution">
    <text evidence="1">The sequence shown here is derived from an EMBL/GenBank/DDBJ whole genome shotgun (WGS) entry which is preliminary data.</text>
</comment>
<reference evidence="1 2" key="1">
    <citation type="submission" date="2023-12" db="EMBL/GenBank/DDBJ databases">
        <title>Genomic sequences of Capnocytophaga and Parvimonas strains.</title>
        <authorList>
            <person name="Watt R.M."/>
            <person name="Wang M."/>
            <person name="Yang T."/>
            <person name="Tong W.M."/>
        </authorList>
    </citation>
    <scope>NUCLEOTIDE SEQUENCE [LARGE SCALE GENOMIC DNA]</scope>
    <source>
        <strain evidence="1 2">CCUG 13156</strain>
    </source>
</reference>
<evidence type="ECO:0000313" key="2">
    <source>
        <dbReference type="Proteomes" id="UP001324270"/>
    </source>
</evidence>
<sequence length="70" mass="8079">MYYPRLIDSYLKEWALRPARKPLLLRGARQVGKSTAVRENFGTFTYTDTEEGAERTVRVCPLFALSQIVQ</sequence>
<protein>
    <recommendedName>
        <fullName evidence="3">AAA domain-containing protein</fullName>
    </recommendedName>
</protein>
<dbReference type="EMBL" id="JAYKBV010000002">
    <property type="protein sequence ID" value="MEB3039312.1"/>
    <property type="molecule type" value="Genomic_DNA"/>
</dbReference>
<dbReference type="Proteomes" id="UP001324270">
    <property type="component" value="Unassembled WGS sequence"/>
</dbReference>
<dbReference type="RefSeq" id="WP_323978668.1">
    <property type="nucleotide sequence ID" value="NZ_JAYKBV010000002.1"/>
</dbReference>
<name>A0ABU5Y5W0_9FLAO</name>